<reference evidence="1" key="1">
    <citation type="journal article" date="2014" name="Int. J. Syst. Evol. Microbiol.">
        <title>Complete genome sequence of Corynebacterium casei LMG S-19264T (=DSM 44701T), isolated from a smear-ripened cheese.</title>
        <authorList>
            <consortium name="US DOE Joint Genome Institute (JGI-PGF)"/>
            <person name="Walter F."/>
            <person name="Albersmeier A."/>
            <person name="Kalinowski J."/>
            <person name="Ruckert C."/>
        </authorList>
    </citation>
    <scope>NUCLEOTIDE SEQUENCE</scope>
    <source>
        <strain evidence="1">CGMCC 1.12754</strain>
    </source>
</reference>
<evidence type="ECO:0000313" key="1">
    <source>
        <dbReference type="EMBL" id="GGG88840.1"/>
    </source>
</evidence>
<organism evidence="1 2">
    <name type="scientific">Virgibacillus oceani</name>
    <dbReference type="NCBI Taxonomy" id="1479511"/>
    <lineage>
        <taxon>Bacteria</taxon>
        <taxon>Bacillati</taxon>
        <taxon>Bacillota</taxon>
        <taxon>Bacilli</taxon>
        <taxon>Bacillales</taxon>
        <taxon>Bacillaceae</taxon>
        <taxon>Virgibacillus</taxon>
    </lineage>
</organism>
<keyword evidence="2" id="KW-1185">Reference proteome</keyword>
<accession>A0A917HTR2</accession>
<protein>
    <submittedName>
        <fullName evidence="1">Uncharacterized protein</fullName>
    </submittedName>
</protein>
<dbReference type="EMBL" id="BMFR01000035">
    <property type="protein sequence ID" value="GGG88840.1"/>
    <property type="molecule type" value="Genomic_DNA"/>
</dbReference>
<sequence>MMTSAKRINKVSNVIHLSNKLHDELLTILDELFIFSMNHFDSEIITKTNKILSKIEGSKEIKHRIYPQLIWWIIFSCSIGAKNKPIYHLFWGIHQHKWKKKGKAINRILGEWKQVKPSFYIVKSIGDSKRVYELIDIFGYKRLIAGIFNDIYRKAQCGEMVTGTLLPIGDDIYTTPVDFFHIPLSITPKLSWELINHNQNRSLPPEDYPSALEIVLRKM</sequence>
<dbReference type="AlphaFoldDB" id="A0A917HTR2"/>
<dbReference type="Proteomes" id="UP000622860">
    <property type="component" value="Unassembled WGS sequence"/>
</dbReference>
<proteinExistence type="predicted"/>
<reference evidence="1" key="2">
    <citation type="submission" date="2020-09" db="EMBL/GenBank/DDBJ databases">
        <authorList>
            <person name="Sun Q."/>
            <person name="Zhou Y."/>
        </authorList>
    </citation>
    <scope>NUCLEOTIDE SEQUENCE</scope>
    <source>
        <strain evidence="1">CGMCC 1.12754</strain>
    </source>
</reference>
<gene>
    <name evidence="1" type="ORF">GCM10011398_38510</name>
</gene>
<dbReference type="RefSeq" id="WP_188457005.1">
    <property type="nucleotide sequence ID" value="NZ_BMFR01000035.1"/>
</dbReference>
<comment type="caution">
    <text evidence="1">The sequence shown here is derived from an EMBL/GenBank/DDBJ whole genome shotgun (WGS) entry which is preliminary data.</text>
</comment>
<evidence type="ECO:0000313" key="2">
    <source>
        <dbReference type="Proteomes" id="UP000622860"/>
    </source>
</evidence>
<name>A0A917HTR2_9BACI</name>